<dbReference type="OrthoDB" id="6199196at2"/>
<dbReference type="EMBL" id="NTFI01000003">
    <property type="protein sequence ID" value="PHQ25158.1"/>
    <property type="molecule type" value="Genomic_DNA"/>
</dbReference>
<evidence type="ECO:0000313" key="1">
    <source>
        <dbReference type="EMBL" id="PHQ25158.1"/>
    </source>
</evidence>
<sequence>MNTQTLLNMALNGVDTLGYRLDQFGITGKVNRHNVAAFLMAEQKHLEGEWDSIQVRVNRRRSQVEKITHQIESRKDALVGPVLSRISRFRASQ</sequence>
<keyword evidence="2" id="KW-1185">Reference proteome</keyword>
<organism evidence="1 2">
    <name type="scientific">Marinobacter guineae</name>
    <dbReference type="NCBI Taxonomy" id="432303"/>
    <lineage>
        <taxon>Bacteria</taxon>
        <taxon>Pseudomonadati</taxon>
        <taxon>Pseudomonadota</taxon>
        <taxon>Gammaproteobacteria</taxon>
        <taxon>Pseudomonadales</taxon>
        <taxon>Marinobacteraceae</taxon>
        <taxon>Marinobacter</taxon>
    </lineage>
</organism>
<accession>A0A2G1VEF1</accession>
<gene>
    <name evidence="1" type="ORF">CLH62_12480</name>
</gene>
<dbReference type="Proteomes" id="UP000229044">
    <property type="component" value="Unassembled WGS sequence"/>
</dbReference>
<dbReference type="AlphaFoldDB" id="A0A2G1VEF1"/>
<dbReference type="RefSeq" id="WP_099618469.1">
    <property type="nucleotide sequence ID" value="NZ_KZ319340.1"/>
</dbReference>
<evidence type="ECO:0000313" key="2">
    <source>
        <dbReference type="Proteomes" id="UP000229044"/>
    </source>
</evidence>
<name>A0A2G1VEF1_9GAMM</name>
<proteinExistence type="predicted"/>
<comment type="caution">
    <text evidence="1">The sequence shown here is derived from an EMBL/GenBank/DDBJ whole genome shotgun (WGS) entry which is preliminary data.</text>
</comment>
<protein>
    <submittedName>
        <fullName evidence="1">Uncharacterized protein</fullName>
    </submittedName>
</protein>
<reference evidence="1 2" key="1">
    <citation type="submission" date="2017-09" db="EMBL/GenBank/DDBJ databases">
        <title>The draft genome sequences of Marinobacter guineae M3B.</title>
        <authorList>
            <person name="Cao J."/>
        </authorList>
    </citation>
    <scope>NUCLEOTIDE SEQUENCE [LARGE SCALE GENOMIC DNA]</scope>
    <source>
        <strain evidence="1 2">M3B</strain>
    </source>
</reference>